<dbReference type="InterPro" id="IPR008984">
    <property type="entry name" value="SMAD_FHA_dom_sf"/>
</dbReference>
<reference evidence="2" key="1">
    <citation type="submission" date="2020-05" db="EMBL/GenBank/DDBJ databases">
        <authorList>
            <person name="Chiriac C."/>
            <person name="Salcher M."/>
            <person name="Ghai R."/>
            <person name="Kavagutti S V."/>
        </authorList>
    </citation>
    <scope>NUCLEOTIDE SEQUENCE</scope>
</reference>
<dbReference type="SMART" id="SM00240">
    <property type="entry name" value="FHA"/>
    <property type="match status" value="1"/>
</dbReference>
<dbReference type="EMBL" id="CAESAB010000004">
    <property type="protein sequence ID" value="CAB4331550.1"/>
    <property type="molecule type" value="Genomic_DNA"/>
</dbReference>
<name>A0A6J5YUA1_9ZZZZ</name>
<dbReference type="SUPFAM" id="SSF49879">
    <property type="entry name" value="SMAD/FHA domain"/>
    <property type="match status" value="1"/>
</dbReference>
<dbReference type="Gene3D" id="2.60.200.20">
    <property type="match status" value="1"/>
</dbReference>
<dbReference type="PROSITE" id="PS50006">
    <property type="entry name" value="FHA_DOMAIN"/>
    <property type="match status" value="1"/>
</dbReference>
<organism evidence="2">
    <name type="scientific">freshwater metagenome</name>
    <dbReference type="NCBI Taxonomy" id="449393"/>
    <lineage>
        <taxon>unclassified sequences</taxon>
        <taxon>metagenomes</taxon>
        <taxon>ecological metagenomes</taxon>
    </lineage>
</organism>
<gene>
    <name evidence="2" type="ORF">UFOPK3820_00220</name>
</gene>
<protein>
    <submittedName>
        <fullName evidence="2">Unannotated protein</fullName>
    </submittedName>
</protein>
<dbReference type="AlphaFoldDB" id="A0A6J5YUA1"/>
<evidence type="ECO:0000259" key="1">
    <source>
        <dbReference type="PROSITE" id="PS50006"/>
    </source>
</evidence>
<feature type="domain" description="FHA" evidence="1">
    <location>
        <begin position="77"/>
        <end position="126"/>
    </location>
</feature>
<sequence length="159" mass="17082">MAKPDSQNELTTTLHLGLRSVVGSSPNATVSDFLAQSTPEEQKIIEGALTGDGNNAMIFIHRGPQKGSRFHLTSTGASIGRSPESDIFLDDVTVSRKHASIEKSSEGFVYKDSGSLNGSYVNNETVSEIRLNTGDEIQIGKFHLLFISSQTASHTTGEK</sequence>
<accession>A0A6J5YUA1</accession>
<proteinExistence type="predicted"/>
<dbReference type="Pfam" id="PF00498">
    <property type="entry name" value="FHA"/>
    <property type="match status" value="1"/>
</dbReference>
<dbReference type="InterPro" id="IPR000253">
    <property type="entry name" value="FHA_dom"/>
</dbReference>
<evidence type="ECO:0000313" key="2">
    <source>
        <dbReference type="EMBL" id="CAB4331550.1"/>
    </source>
</evidence>